<protein>
    <recommendedName>
        <fullName evidence="4">Lipoprotein</fullName>
    </recommendedName>
</protein>
<dbReference type="Proteomes" id="UP000055590">
    <property type="component" value="Chromosome"/>
</dbReference>
<evidence type="ECO:0000313" key="2">
    <source>
        <dbReference type="EMBL" id="AKU91778.1"/>
    </source>
</evidence>
<dbReference type="PROSITE" id="PS51257">
    <property type="entry name" value="PROKAR_LIPOPROTEIN"/>
    <property type="match status" value="1"/>
</dbReference>
<keyword evidence="3" id="KW-1185">Reference proteome</keyword>
<keyword evidence="1" id="KW-0732">Signal</keyword>
<dbReference type="PATRIC" id="fig|1391653.3.peg.2263"/>
<dbReference type="KEGG" id="vin:AKJ08_2165"/>
<dbReference type="EMBL" id="CP012332">
    <property type="protein sequence ID" value="AKU91778.1"/>
    <property type="molecule type" value="Genomic_DNA"/>
</dbReference>
<name>A0A0K1PE16_9BACT</name>
<organism evidence="2 3">
    <name type="scientific">Vulgatibacter incomptus</name>
    <dbReference type="NCBI Taxonomy" id="1391653"/>
    <lineage>
        <taxon>Bacteria</taxon>
        <taxon>Pseudomonadati</taxon>
        <taxon>Myxococcota</taxon>
        <taxon>Myxococcia</taxon>
        <taxon>Myxococcales</taxon>
        <taxon>Cystobacterineae</taxon>
        <taxon>Vulgatibacteraceae</taxon>
        <taxon>Vulgatibacter</taxon>
    </lineage>
</organism>
<proteinExistence type="predicted"/>
<sequence>MHRPSYVIVAVVFAVLLAASGCSSAEDRAAKARIFSPEDPPKVLQAAAQTLDARKLDRDPAGLDRILSIPAAEAVARIGPHVQDAKVSFRWSRSDKDVKLSEERHVALGPDGDFHVRIENDERQGMEWIKLDGVSYTRSRYGRFRERRRDRGSSEHVVASAYDSLATFHDLVHGAMKLSPKGEGTVEGRKVVQYTVSLGEPRKDEGEAALPPVVFPKNGPDSDTTLRLAAAKEGRPSAASGTLRIDAETGVPLGADLEATLVVPAAEGRPEAHLELSIHLEVRGVGKDPKIAVPEHLDDAPRPPGVVATLRAYGLEKAPEKPEAAEPADED</sequence>
<feature type="signal peptide" evidence="1">
    <location>
        <begin position="1"/>
        <end position="25"/>
    </location>
</feature>
<gene>
    <name evidence="2" type="ORF">AKJ08_2165</name>
</gene>
<dbReference type="OrthoDB" id="5492316at2"/>
<feature type="chain" id="PRO_5005465668" description="Lipoprotein" evidence="1">
    <location>
        <begin position="26"/>
        <end position="331"/>
    </location>
</feature>
<dbReference type="STRING" id="1391653.AKJ08_2165"/>
<reference evidence="2 3" key="1">
    <citation type="submission" date="2015-08" db="EMBL/GenBank/DDBJ databases">
        <authorList>
            <person name="Babu N.S."/>
            <person name="Beckwith C.J."/>
            <person name="Beseler K.G."/>
            <person name="Brison A."/>
            <person name="Carone J.V."/>
            <person name="Caskin T.P."/>
            <person name="Diamond M."/>
            <person name="Durham M.E."/>
            <person name="Foxe J.M."/>
            <person name="Go M."/>
            <person name="Henderson B.A."/>
            <person name="Jones I.B."/>
            <person name="McGettigan J.A."/>
            <person name="Micheletti S.J."/>
            <person name="Nasrallah M.E."/>
            <person name="Ortiz D."/>
            <person name="Piller C.R."/>
            <person name="Privatt S.R."/>
            <person name="Schneider S.L."/>
            <person name="Sharp S."/>
            <person name="Smith T.C."/>
            <person name="Stanton J.D."/>
            <person name="Ullery H.E."/>
            <person name="Wilson R.J."/>
            <person name="Serrano M.G."/>
            <person name="Buck G."/>
            <person name="Lee V."/>
            <person name="Wang Y."/>
            <person name="Carvalho R."/>
            <person name="Voegtly L."/>
            <person name="Shi R."/>
            <person name="Duckworth R."/>
            <person name="Johnson A."/>
            <person name="Loviza R."/>
            <person name="Walstead R."/>
            <person name="Shah Z."/>
            <person name="Kiflezghi M."/>
            <person name="Wade K."/>
            <person name="Ball S.L."/>
            <person name="Bradley K.W."/>
            <person name="Asai D.J."/>
            <person name="Bowman C.A."/>
            <person name="Russell D.A."/>
            <person name="Pope W.H."/>
            <person name="Jacobs-Sera D."/>
            <person name="Hendrix R.W."/>
            <person name="Hatfull G.F."/>
        </authorList>
    </citation>
    <scope>NUCLEOTIDE SEQUENCE [LARGE SCALE GENOMIC DNA]</scope>
    <source>
        <strain evidence="2 3">DSM 27710</strain>
    </source>
</reference>
<dbReference type="RefSeq" id="WP_050726044.1">
    <property type="nucleotide sequence ID" value="NZ_CP012332.1"/>
</dbReference>
<evidence type="ECO:0000256" key="1">
    <source>
        <dbReference type="SAM" id="SignalP"/>
    </source>
</evidence>
<dbReference type="AlphaFoldDB" id="A0A0K1PE16"/>
<evidence type="ECO:0008006" key="4">
    <source>
        <dbReference type="Google" id="ProtNLM"/>
    </source>
</evidence>
<accession>A0A0K1PE16</accession>
<evidence type="ECO:0000313" key="3">
    <source>
        <dbReference type="Proteomes" id="UP000055590"/>
    </source>
</evidence>